<dbReference type="KEGG" id="nhu:H0264_32530"/>
<organism evidence="2 3">
    <name type="scientific">Nocardia huaxiensis</name>
    <dbReference type="NCBI Taxonomy" id="2755382"/>
    <lineage>
        <taxon>Bacteria</taxon>
        <taxon>Bacillati</taxon>
        <taxon>Actinomycetota</taxon>
        <taxon>Actinomycetes</taxon>
        <taxon>Mycobacteriales</taxon>
        <taxon>Nocardiaceae</taxon>
        <taxon>Nocardia</taxon>
    </lineage>
</organism>
<feature type="chain" id="PRO_5027649661" evidence="1">
    <location>
        <begin position="32"/>
        <end position="127"/>
    </location>
</feature>
<dbReference type="RefSeq" id="WP_181581091.1">
    <property type="nucleotide sequence ID" value="NZ_CP059399.1"/>
</dbReference>
<evidence type="ECO:0000313" key="2">
    <source>
        <dbReference type="EMBL" id="QLY29889.1"/>
    </source>
</evidence>
<evidence type="ECO:0000313" key="3">
    <source>
        <dbReference type="Proteomes" id="UP000515512"/>
    </source>
</evidence>
<sequence length="127" mass="13425">MINRLRPVGPLVAVVIALIALFAFTTGTASAAPERRNLEFAAGANHATVSGEIDAGSPDTYLVEVAKNQRMEVAWSGSGVGMSIYKQGIKQAQYVSSPFDMAVTPGIYEVTVYASAAARYQLTVTIV</sequence>
<dbReference type="EMBL" id="CP059399">
    <property type="protein sequence ID" value="QLY29889.1"/>
    <property type="molecule type" value="Genomic_DNA"/>
</dbReference>
<reference evidence="2 3" key="1">
    <citation type="submission" date="2020-07" db="EMBL/GenBank/DDBJ databases">
        <authorList>
            <person name="Zhuang K."/>
            <person name="Ran Y."/>
        </authorList>
    </citation>
    <scope>NUCLEOTIDE SEQUENCE [LARGE SCALE GENOMIC DNA]</scope>
    <source>
        <strain evidence="2 3">WCH-YHL-001</strain>
    </source>
</reference>
<gene>
    <name evidence="2" type="ORF">H0264_32530</name>
</gene>
<name>A0A7D6ZVS5_9NOCA</name>
<dbReference type="Gene3D" id="2.60.120.380">
    <property type="match status" value="1"/>
</dbReference>
<evidence type="ECO:0000256" key="1">
    <source>
        <dbReference type="SAM" id="SignalP"/>
    </source>
</evidence>
<feature type="signal peptide" evidence="1">
    <location>
        <begin position="1"/>
        <end position="31"/>
    </location>
</feature>
<proteinExistence type="predicted"/>
<dbReference type="AlphaFoldDB" id="A0A7D6ZVS5"/>
<protein>
    <submittedName>
        <fullName evidence="2">Uncharacterized protein</fullName>
    </submittedName>
</protein>
<keyword evidence="3" id="KW-1185">Reference proteome</keyword>
<keyword evidence="1" id="KW-0732">Signal</keyword>
<dbReference type="Proteomes" id="UP000515512">
    <property type="component" value="Chromosome"/>
</dbReference>
<accession>A0A7D6ZVS5</accession>